<sequence>MLAKIPIFFLTTDTLAKIVIESTCSLKPLILQIEINLIIFTFETLSKAEKSILAGKVKYKHHIT</sequence>
<dbReference type="EMBL" id="QZEI01000028">
    <property type="protein sequence ID" value="RLV59697.1"/>
    <property type="molecule type" value="Genomic_DNA"/>
</dbReference>
<evidence type="ECO:0000313" key="2">
    <source>
        <dbReference type="Proteomes" id="UP000281474"/>
    </source>
</evidence>
<dbReference type="Proteomes" id="UP000281474">
    <property type="component" value="Unassembled WGS sequence"/>
</dbReference>
<evidence type="ECO:0000313" key="1">
    <source>
        <dbReference type="EMBL" id="RLV59697.1"/>
    </source>
</evidence>
<keyword evidence="2" id="KW-1185">Reference proteome</keyword>
<proteinExistence type="predicted"/>
<protein>
    <submittedName>
        <fullName evidence="1">Uncharacterized protein</fullName>
    </submittedName>
</protein>
<organism evidence="1 2">
    <name type="scientific">Parashewanella curva</name>
    <dbReference type="NCBI Taxonomy" id="2338552"/>
    <lineage>
        <taxon>Bacteria</taxon>
        <taxon>Pseudomonadati</taxon>
        <taxon>Pseudomonadota</taxon>
        <taxon>Gammaproteobacteria</taxon>
        <taxon>Alteromonadales</taxon>
        <taxon>Shewanellaceae</taxon>
        <taxon>Parashewanella</taxon>
    </lineage>
</organism>
<comment type="caution">
    <text evidence="1">The sequence shown here is derived from an EMBL/GenBank/DDBJ whole genome shotgun (WGS) entry which is preliminary data.</text>
</comment>
<accession>A0A3L8PW70</accession>
<reference evidence="1 2" key="1">
    <citation type="submission" date="2018-09" db="EMBL/GenBank/DDBJ databases">
        <title>Phylogeny of the Shewanellaceae, and recommendation for two new genera, Pseudoshewanella and Parashewanella.</title>
        <authorList>
            <person name="Wang G."/>
        </authorList>
    </citation>
    <scope>NUCLEOTIDE SEQUENCE [LARGE SCALE GENOMIC DNA]</scope>
    <source>
        <strain evidence="1 2">C51</strain>
    </source>
</reference>
<gene>
    <name evidence="1" type="ORF">D5018_10570</name>
</gene>
<dbReference type="AlphaFoldDB" id="A0A3L8PW70"/>
<name>A0A3L8PW70_9GAMM</name>